<dbReference type="EMBL" id="JARDXE010000001">
    <property type="protein sequence ID" value="MDE8643883.1"/>
    <property type="molecule type" value="Genomic_DNA"/>
</dbReference>
<accession>A0A069JIQ5</accession>
<evidence type="ECO:0008006" key="4">
    <source>
        <dbReference type="Google" id="ProtNLM"/>
    </source>
</evidence>
<dbReference type="RefSeq" id="WP_007734628.1">
    <property type="nucleotide sequence ID" value="NZ_AP023172.1"/>
</dbReference>
<organism evidence="2 3">
    <name type="scientific">Rhodococcus qingshengii</name>
    <dbReference type="NCBI Taxonomy" id="334542"/>
    <lineage>
        <taxon>Bacteria</taxon>
        <taxon>Bacillati</taxon>
        <taxon>Actinomycetota</taxon>
        <taxon>Actinomycetes</taxon>
        <taxon>Mycobacteriales</taxon>
        <taxon>Nocardiaceae</taxon>
        <taxon>Rhodococcus</taxon>
        <taxon>Rhodococcus erythropolis group</taxon>
    </lineage>
</organism>
<dbReference type="Proteomes" id="UP001217325">
    <property type="component" value="Unassembled WGS sequence"/>
</dbReference>
<proteinExistence type="predicted"/>
<accession>A0A1C4GJL1</accession>
<dbReference type="EMBL" id="NOVD01000002">
    <property type="protein sequence ID" value="PCK28443.1"/>
    <property type="molecule type" value="Genomic_DNA"/>
</dbReference>
<dbReference type="Proteomes" id="UP000230886">
    <property type="component" value="Unassembled WGS sequence"/>
</dbReference>
<dbReference type="InterPro" id="IPR040701">
    <property type="entry name" value="Bact_RF_family2"/>
</dbReference>
<evidence type="ECO:0000313" key="1">
    <source>
        <dbReference type="EMBL" id="MDE8643883.1"/>
    </source>
</evidence>
<reference evidence="1" key="2">
    <citation type="submission" date="2023-02" db="EMBL/GenBank/DDBJ databases">
        <title>A novel hydrolase synthesized by Rhodococcus erythropolis HQ is responsible for the detoxification of Zearalenone.</title>
        <authorList>
            <person name="Hu J."/>
            <person name="Xu J."/>
        </authorList>
    </citation>
    <scope>NUCLEOTIDE SEQUENCE</scope>
    <source>
        <strain evidence="1">HQ</strain>
    </source>
</reference>
<protein>
    <recommendedName>
        <fullName evidence="4">Peptide chain release factor 1</fullName>
    </recommendedName>
</protein>
<reference evidence="2 3" key="1">
    <citation type="submission" date="2017-07" db="EMBL/GenBank/DDBJ databases">
        <title>Draft sequence of Rhodococcus enclensis 23b-28.</title>
        <authorList>
            <person name="Besaury L."/>
            <person name="Sancelme M."/>
            <person name="Amato P."/>
            <person name="Lallement A."/>
            <person name="Delort A.-M."/>
        </authorList>
    </citation>
    <scope>NUCLEOTIDE SEQUENCE [LARGE SCALE GENOMIC DNA]</scope>
    <source>
        <strain evidence="2 3">23b-28</strain>
    </source>
</reference>
<dbReference type="Pfam" id="PF18844">
    <property type="entry name" value="baeRF_family2"/>
    <property type="match status" value="1"/>
</dbReference>
<evidence type="ECO:0000313" key="2">
    <source>
        <dbReference type="EMBL" id="PCK28443.1"/>
    </source>
</evidence>
<dbReference type="AlphaFoldDB" id="A0A069JIQ5"/>
<name>A0A069JIQ5_RHOSG</name>
<sequence length="344" mass="37620">MHAGRLKKVGSSDGPFASVYFEDVRNREDARERFELEWRSMRNQLTKQGASESLIARLDEVKDNHHGISGRAGRAIVATSEAVLIDDILLEPAGSTIATLGELPYLIPLIAHGYDTEPFLIAKVDHTGADLCVRDARGRDVYGETVDGDGFPVHKAHVGGQERYTDSQSLVEENIRKNLTQAVERAAALAREHKVALVVVIGEVQSRKAFAQLLPSTLRVVDVEKGSRSVGSTPAEVSKSIRELIDTQRLRRMDVETERYVAEQGRDSGLSIDGTARVLDALEQGKVETLLLTDPDDKEVTSGELIGPADRVLPYIAIGTGTELVQIDERLVLADGYGAILRHP</sequence>
<evidence type="ECO:0000313" key="3">
    <source>
        <dbReference type="Proteomes" id="UP000230886"/>
    </source>
</evidence>
<gene>
    <name evidence="2" type="ORF">CHR55_03655</name>
    <name evidence="1" type="ORF">PXH69_02910</name>
</gene>
<dbReference type="GeneID" id="64139111"/>
<comment type="caution">
    <text evidence="2">The sequence shown here is derived from an EMBL/GenBank/DDBJ whole genome shotgun (WGS) entry which is preliminary data.</text>
</comment>